<dbReference type="GO" id="GO:0004109">
    <property type="term" value="F:coproporphyrinogen oxidase activity"/>
    <property type="evidence" value="ECO:0007669"/>
    <property type="project" value="InterPro"/>
</dbReference>
<comment type="subcellular location">
    <subcellularLocation>
        <location evidence="10">Cytoplasm</location>
    </subcellularLocation>
</comment>
<dbReference type="Gene3D" id="3.20.20.70">
    <property type="entry name" value="Aldolase class I"/>
    <property type="match status" value="1"/>
</dbReference>
<dbReference type="AlphaFoldDB" id="A0A0K1PF28"/>
<proteinExistence type="inferred from homology"/>
<sequence>MVSFASRFGVYVHFPYCLSKCPYCDFASVVAESIPHERYAKAIAAELALRAAEHGRPEHGVESLYFGGGTPSLWEPRRVGETIEAVDRLFGLAPSCEITLEANPGASEAQRFSELRRSGVNRLSIGVQSFHPAILAGLGRRHSGEEAGDALEKARRAGFENVSLDLIFGGPHQTEAIAEADVRRAIELGPEHISCYGLTLEGLAEDVRLAKDVRRGKVQVADDALQERMGRLVRAALEDAGLRRYEISNFAKAGFESRHNSLYWMGREYVAAGCGAHGYRPVKDGGLRYGNPRKPEAWLEAVEAGRSPEVERDEITRPELFEERIFLGLRLVDGLDLDRAAAETIGAVPPSTRAAVARLVAQGLLEEEGAWIRCTERGMDYHTEVAVQLLPSGDSTVRGEPAASKPLLPII</sequence>
<evidence type="ECO:0000259" key="11">
    <source>
        <dbReference type="PROSITE" id="PS51918"/>
    </source>
</evidence>
<keyword evidence="4 10" id="KW-0349">Heme</keyword>
<dbReference type="InterPro" id="IPR058240">
    <property type="entry name" value="rSAM_sf"/>
</dbReference>
<comment type="cofactor">
    <cofactor evidence="1">
        <name>[4Fe-4S] cluster</name>
        <dbReference type="ChEBI" id="CHEBI:49883"/>
    </cofactor>
</comment>
<dbReference type="PANTHER" id="PTHR13932:SF5">
    <property type="entry name" value="RADICAL S-ADENOSYL METHIONINE DOMAIN-CONTAINING PROTEIN 1, MITOCHONDRIAL"/>
    <property type="match status" value="1"/>
</dbReference>
<evidence type="ECO:0000256" key="8">
    <source>
        <dbReference type="ARBA" id="ARBA00023014"/>
    </source>
</evidence>
<evidence type="ECO:0000256" key="10">
    <source>
        <dbReference type="RuleBase" id="RU364116"/>
    </source>
</evidence>
<dbReference type="Pfam" id="PF04055">
    <property type="entry name" value="Radical_SAM"/>
    <property type="match status" value="1"/>
</dbReference>
<evidence type="ECO:0000256" key="4">
    <source>
        <dbReference type="ARBA" id="ARBA00022617"/>
    </source>
</evidence>
<comment type="function">
    <text evidence="10">Probably acts as a heme chaperone, transferring heme to an unknown acceptor. Binds one molecule of heme per monomer, possibly covalently. Binds 1 [4Fe-4S] cluster. The cluster is coordinated with 3 cysteines and an exchangeable S-adenosyl-L-methionine.</text>
</comment>
<dbReference type="SFLD" id="SFLDF00562">
    <property type="entry name" value="HemN-like__clustered_with_heat"/>
    <property type="match status" value="1"/>
</dbReference>
<evidence type="ECO:0000313" key="12">
    <source>
        <dbReference type="EMBL" id="AKU92138.1"/>
    </source>
</evidence>
<evidence type="ECO:0000256" key="1">
    <source>
        <dbReference type="ARBA" id="ARBA00001966"/>
    </source>
</evidence>
<keyword evidence="9 10" id="KW-0143">Chaperone</keyword>
<reference evidence="12 13" key="1">
    <citation type="submission" date="2015-08" db="EMBL/GenBank/DDBJ databases">
        <authorList>
            <person name="Babu N.S."/>
            <person name="Beckwith C.J."/>
            <person name="Beseler K.G."/>
            <person name="Brison A."/>
            <person name="Carone J.V."/>
            <person name="Caskin T.P."/>
            <person name="Diamond M."/>
            <person name="Durham M.E."/>
            <person name="Foxe J.M."/>
            <person name="Go M."/>
            <person name="Henderson B.A."/>
            <person name="Jones I.B."/>
            <person name="McGettigan J.A."/>
            <person name="Micheletti S.J."/>
            <person name="Nasrallah M.E."/>
            <person name="Ortiz D."/>
            <person name="Piller C.R."/>
            <person name="Privatt S.R."/>
            <person name="Schneider S.L."/>
            <person name="Sharp S."/>
            <person name="Smith T.C."/>
            <person name="Stanton J.D."/>
            <person name="Ullery H.E."/>
            <person name="Wilson R.J."/>
            <person name="Serrano M.G."/>
            <person name="Buck G."/>
            <person name="Lee V."/>
            <person name="Wang Y."/>
            <person name="Carvalho R."/>
            <person name="Voegtly L."/>
            <person name="Shi R."/>
            <person name="Duckworth R."/>
            <person name="Johnson A."/>
            <person name="Loviza R."/>
            <person name="Walstead R."/>
            <person name="Shah Z."/>
            <person name="Kiflezghi M."/>
            <person name="Wade K."/>
            <person name="Ball S.L."/>
            <person name="Bradley K.W."/>
            <person name="Asai D.J."/>
            <person name="Bowman C.A."/>
            <person name="Russell D.A."/>
            <person name="Pope W.H."/>
            <person name="Jacobs-Sera D."/>
            <person name="Hendrix R.W."/>
            <person name="Hatfull G.F."/>
        </authorList>
    </citation>
    <scope>NUCLEOTIDE SEQUENCE [LARGE SCALE GENOMIC DNA]</scope>
    <source>
        <strain evidence="12 13">DSM 27710</strain>
    </source>
</reference>
<dbReference type="InterPro" id="IPR013785">
    <property type="entry name" value="Aldolase_TIM"/>
</dbReference>
<dbReference type="KEGG" id="vin:AKJ08_2525"/>
<comment type="similarity">
    <text evidence="2">Belongs to the anaerobic coproporphyrinogen-III oxidase family. HemW subfamily.</text>
</comment>
<keyword evidence="5 10" id="KW-0949">S-adenosyl-L-methionine</keyword>
<evidence type="ECO:0000256" key="7">
    <source>
        <dbReference type="ARBA" id="ARBA00023004"/>
    </source>
</evidence>
<dbReference type="STRING" id="1391653.AKJ08_2525"/>
<dbReference type="PROSITE" id="PS51918">
    <property type="entry name" value="RADICAL_SAM"/>
    <property type="match status" value="1"/>
</dbReference>
<accession>A0A0K1PF28</accession>
<evidence type="ECO:0000256" key="2">
    <source>
        <dbReference type="ARBA" id="ARBA00006100"/>
    </source>
</evidence>
<dbReference type="PATRIC" id="fig|1391653.3.peg.2630"/>
<dbReference type="SFLD" id="SFLDS00029">
    <property type="entry name" value="Radical_SAM"/>
    <property type="match status" value="1"/>
</dbReference>
<keyword evidence="7 10" id="KW-0408">Iron</keyword>
<dbReference type="PANTHER" id="PTHR13932">
    <property type="entry name" value="COPROPORPHYRINIGEN III OXIDASE"/>
    <property type="match status" value="1"/>
</dbReference>
<dbReference type="InterPro" id="IPR006638">
    <property type="entry name" value="Elp3/MiaA/NifB-like_rSAM"/>
</dbReference>
<dbReference type="InterPro" id="IPR004559">
    <property type="entry name" value="HemW-like"/>
</dbReference>
<evidence type="ECO:0000256" key="9">
    <source>
        <dbReference type="ARBA" id="ARBA00023186"/>
    </source>
</evidence>
<dbReference type="SFLD" id="SFLDG01065">
    <property type="entry name" value="anaerobic_coproporphyrinogen-I"/>
    <property type="match status" value="1"/>
</dbReference>
<dbReference type="InterPro" id="IPR007197">
    <property type="entry name" value="rSAM"/>
</dbReference>
<dbReference type="InterPro" id="IPR034505">
    <property type="entry name" value="Coproporphyrinogen-III_oxidase"/>
</dbReference>
<dbReference type="GO" id="GO:0006779">
    <property type="term" value="P:porphyrin-containing compound biosynthetic process"/>
    <property type="evidence" value="ECO:0007669"/>
    <property type="project" value="InterPro"/>
</dbReference>
<dbReference type="SUPFAM" id="SSF102114">
    <property type="entry name" value="Radical SAM enzymes"/>
    <property type="match status" value="1"/>
</dbReference>
<keyword evidence="10" id="KW-0004">4Fe-4S</keyword>
<dbReference type="GO" id="GO:0046872">
    <property type="term" value="F:metal ion binding"/>
    <property type="evidence" value="ECO:0007669"/>
    <property type="project" value="UniProtKB-UniRule"/>
</dbReference>
<dbReference type="EMBL" id="CP012332">
    <property type="protein sequence ID" value="AKU92138.1"/>
    <property type="molecule type" value="Genomic_DNA"/>
</dbReference>
<protein>
    <recommendedName>
        <fullName evidence="3 10">Heme chaperone HemW</fullName>
    </recommendedName>
</protein>
<keyword evidence="6 10" id="KW-0479">Metal-binding</keyword>
<feature type="domain" description="Radical SAM core" evidence="11">
    <location>
        <begin position="2"/>
        <end position="243"/>
    </location>
</feature>
<evidence type="ECO:0000313" key="13">
    <source>
        <dbReference type="Proteomes" id="UP000055590"/>
    </source>
</evidence>
<keyword evidence="8 10" id="KW-0411">Iron-sulfur</keyword>
<dbReference type="GO" id="GO:0051539">
    <property type="term" value="F:4 iron, 4 sulfur cluster binding"/>
    <property type="evidence" value="ECO:0007669"/>
    <property type="project" value="UniProtKB-UniRule"/>
</dbReference>
<dbReference type="NCBIfam" id="TIGR00539">
    <property type="entry name" value="hemN_rel"/>
    <property type="match status" value="1"/>
</dbReference>
<evidence type="ECO:0000256" key="3">
    <source>
        <dbReference type="ARBA" id="ARBA00017228"/>
    </source>
</evidence>
<evidence type="ECO:0000256" key="5">
    <source>
        <dbReference type="ARBA" id="ARBA00022691"/>
    </source>
</evidence>
<dbReference type="Proteomes" id="UP000055590">
    <property type="component" value="Chromosome"/>
</dbReference>
<dbReference type="GO" id="GO:0005737">
    <property type="term" value="C:cytoplasm"/>
    <property type="evidence" value="ECO:0007669"/>
    <property type="project" value="UniProtKB-SubCell"/>
</dbReference>
<dbReference type="SMART" id="SM00729">
    <property type="entry name" value="Elp3"/>
    <property type="match status" value="1"/>
</dbReference>
<gene>
    <name evidence="12" type="ORF">AKJ08_2525</name>
</gene>
<dbReference type="RefSeq" id="WP_050726352.1">
    <property type="nucleotide sequence ID" value="NZ_CP012332.1"/>
</dbReference>
<dbReference type="InterPro" id="IPR010723">
    <property type="entry name" value="HemN_C"/>
</dbReference>
<name>A0A0K1PF28_9BACT</name>
<dbReference type="Pfam" id="PF06969">
    <property type="entry name" value="HemN_C"/>
    <property type="match status" value="1"/>
</dbReference>
<evidence type="ECO:0000256" key="6">
    <source>
        <dbReference type="ARBA" id="ARBA00022723"/>
    </source>
</evidence>
<dbReference type="SFLD" id="SFLDF00288">
    <property type="entry name" value="HemN-like__clustered_with_nucl"/>
    <property type="match status" value="1"/>
</dbReference>
<keyword evidence="10" id="KW-0963">Cytoplasm</keyword>
<organism evidence="12 13">
    <name type="scientific">Vulgatibacter incomptus</name>
    <dbReference type="NCBI Taxonomy" id="1391653"/>
    <lineage>
        <taxon>Bacteria</taxon>
        <taxon>Pseudomonadati</taxon>
        <taxon>Myxococcota</taxon>
        <taxon>Myxococcia</taxon>
        <taxon>Myxococcales</taxon>
        <taxon>Cystobacterineae</taxon>
        <taxon>Vulgatibacteraceae</taxon>
        <taxon>Vulgatibacter</taxon>
    </lineage>
</organism>
<dbReference type="SFLD" id="SFLDG01082">
    <property type="entry name" value="B12-binding_domain_containing"/>
    <property type="match status" value="1"/>
</dbReference>
<keyword evidence="13" id="KW-1185">Reference proteome</keyword>